<evidence type="ECO:0000256" key="3">
    <source>
        <dbReference type="ARBA" id="ARBA00023125"/>
    </source>
</evidence>
<feature type="region of interest" description="Disordered" evidence="6">
    <location>
        <begin position="395"/>
        <end position="433"/>
    </location>
</feature>
<dbReference type="InterPro" id="IPR017887">
    <property type="entry name" value="TF_TCP_subgr"/>
</dbReference>
<dbReference type="AlphaFoldDB" id="A0A6P4A5W6"/>
<keyword evidence="3" id="KW-0238">DNA-binding</keyword>
<feature type="compositionally biased region" description="Polar residues" evidence="6">
    <location>
        <begin position="62"/>
        <end position="81"/>
    </location>
</feature>
<proteinExistence type="predicted"/>
<keyword evidence="4" id="KW-0804">Transcription</keyword>
<evidence type="ECO:0000313" key="10">
    <source>
        <dbReference type="RefSeq" id="XP_048330372.2"/>
    </source>
</evidence>
<dbReference type="GeneID" id="107419280"/>
<feature type="region of interest" description="Disordered" evidence="6">
    <location>
        <begin position="59"/>
        <end position="108"/>
    </location>
</feature>
<keyword evidence="5" id="KW-0539">Nucleus</keyword>
<evidence type="ECO:0000256" key="1">
    <source>
        <dbReference type="ARBA" id="ARBA00004123"/>
    </source>
</evidence>
<evidence type="ECO:0000256" key="4">
    <source>
        <dbReference type="ARBA" id="ARBA00023163"/>
    </source>
</evidence>
<evidence type="ECO:0000259" key="7">
    <source>
        <dbReference type="PROSITE" id="PS51369"/>
    </source>
</evidence>
<dbReference type="Proteomes" id="UP001652623">
    <property type="component" value="Chromosome 2"/>
</dbReference>
<gene>
    <name evidence="9 10" type="primary">LOC107419280</name>
</gene>
<dbReference type="GO" id="GO:0005634">
    <property type="term" value="C:nucleus"/>
    <property type="evidence" value="ECO:0007669"/>
    <property type="project" value="UniProtKB-SubCell"/>
</dbReference>
<dbReference type="FunCoup" id="A0A6P4A5W6">
    <property type="interactions" value="318"/>
</dbReference>
<dbReference type="Pfam" id="PF03634">
    <property type="entry name" value="TCP"/>
    <property type="match status" value="1"/>
</dbReference>
<feature type="compositionally biased region" description="Basic and acidic residues" evidence="6">
    <location>
        <begin position="422"/>
        <end position="433"/>
    </location>
</feature>
<feature type="region of interest" description="Disordered" evidence="6">
    <location>
        <begin position="1"/>
        <end position="32"/>
    </location>
</feature>
<evidence type="ECO:0000256" key="2">
    <source>
        <dbReference type="ARBA" id="ARBA00023015"/>
    </source>
</evidence>
<protein>
    <submittedName>
        <fullName evidence="9 10">Transcription factor TCP14</fullName>
    </submittedName>
</protein>
<keyword evidence="8" id="KW-1185">Reference proteome</keyword>
<evidence type="ECO:0000313" key="8">
    <source>
        <dbReference type="Proteomes" id="UP001652623"/>
    </source>
</evidence>
<organism evidence="8 9">
    <name type="scientific">Ziziphus jujuba</name>
    <name type="common">Chinese jujube</name>
    <name type="synonym">Ziziphus sativa</name>
    <dbReference type="NCBI Taxonomy" id="326968"/>
    <lineage>
        <taxon>Eukaryota</taxon>
        <taxon>Viridiplantae</taxon>
        <taxon>Streptophyta</taxon>
        <taxon>Embryophyta</taxon>
        <taxon>Tracheophyta</taxon>
        <taxon>Spermatophyta</taxon>
        <taxon>Magnoliopsida</taxon>
        <taxon>eudicotyledons</taxon>
        <taxon>Gunneridae</taxon>
        <taxon>Pentapetalae</taxon>
        <taxon>rosids</taxon>
        <taxon>fabids</taxon>
        <taxon>Rosales</taxon>
        <taxon>Rhamnaceae</taxon>
        <taxon>Paliureae</taxon>
        <taxon>Ziziphus</taxon>
    </lineage>
</organism>
<dbReference type="RefSeq" id="XP_048330372.2">
    <property type="nucleotide sequence ID" value="XM_048474415.2"/>
</dbReference>
<dbReference type="PANTHER" id="PTHR31072">
    <property type="entry name" value="TRANSCRIPTION FACTOR TCP4-RELATED"/>
    <property type="match status" value="1"/>
</dbReference>
<comment type="subcellular location">
    <subcellularLocation>
        <location evidence="1">Nucleus</location>
    </subcellularLocation>
</comment>
<dbReference type="InterPro" id="IPR005333">
    <property type="entry name" value="Transcription_factor_TCP"/>
</dbReference>
<dbReference type="PANTHER" id="PTHR31072:SF218">
    <property type="entry name" value="TRANSCRIPTION FACTOR TCP11-RELATED"/>
    <property type="match status" value="1"/>
</dbReference>
<sequence>MEGGDDLHHHHQHHHHHHHQHHQQQQQQHHHRPNFPFQLLEKKEEEASCSSPVYPSLAISAEPNTSNRSNSSLQATGTDSATAAEASKKPPPKRTSTKDRHTKVDGRGRRIRMPALCAARVFQLTRELGHKSDGETIEWLLQQAEPAVIAATGTGTIPANFTSLNISLRSSGSSMSVPSQLRSSYYNPNFPLQQHHHQQQQQQRRSFFSGIGLSPSDSTTSTLLSFQSNNNSSTMHNLLQAKQELREAAAVATSLDLSEAADAATTEESLGRKRRSAAADQDLNQMGGYLLQPSTGAIPASHHGQIPANFWMVANSNNQVMSGDPVWTFPPVNNTGLYRSTMSSGLHFMNFPAPVALLPSQQLASSNAGGGGGGNINDGHLNMLAALNQYRPATTAAGTGISESQASGSHSHHGGGGGDGGGDDRHDSTSHHS</sequence>
<reference evidence="8 9" key="1">
    <citation type="submission" date="2025-05" db="UniProtKB">
        <authorList>
            <consortium name="RefSeq"/>
        </authorList>
    </citation>
    <scope>NUCLEOTIDE SEQUENCE [LARGE SCALE GENOMIC DNA]</scope>
    <source>
        <tissue evidence="9 10">Seedling</tissue>
    </source>
</reference>
<evidence type="ECO:0000256" key="6">
    <source>
        <dbReference type="SAM" id="MobiDB-lite"/>
    </source>
</evidence>
<feature type="domain" description="TCP" evidence="7">
    <location>
        <begin position="97"/>
        <end position="151"/>
    </location>
</feature>
<feature type="region of interest" description="Disordered" evidence="6">
    <location>
        <begin position="186"/>
        <end position="211"/>
    </location>
</feature>
<dbReference type="InParanoid" id="A0A6P4A5W6"/>
<name>A0A6P4A5W6_ZIZJJ</name>
<dbReference type="GO" id="GO:0043565">
    <property type="term" value="F:sequence-specific DNA binding"/>
    <property type="evidence" value="ECO:0007669"/>
    <property type="project" value="TreeGrafter"/>
</dbReference>
<feature type="compositionally biased region" description="Basic residues" evidence="6">
    <location>
        <begin position="9"/>
        <end position="32"/>
    </location>
</feature>
<keyword evidence="2" id="KW-0805">Transcription regulation</keyword>
<dbReference type="GO" id="GO:0003700">
    <property type="term" value="F:DNA-binding transcription factor activity"/>
    <property type="evidence" value="ECO:0007669"/>
    <property type="project" value="InterPro"/>
</dbReference>
<dbReference type="PROSITE" id="PS51369">
    <property type="entry name" value="TCP"/>
    <property type="match status" value="1"/>
</dbReference>
<accession>A0A6P4A5W6</accession>
<evidence type="ECO:0000313" key="9">
    <source>
        <dbReference type="RefSeq" id="XP_015883510.3"/>
    </source>
</evidence>
<dbReference type="KEGG" id="zju:107419280"/>
<evidence type="ECO:0000256" key="5">
    <source>
        <dbReference type="ARBA" id="ARBA00023242"/>
    </source>
</evidence>
<feature type="compositionally biased region" description="Basic and acidic residues" evidence="6">
    <location>
        <begin position="96"/>
        <end position="108"/>
    </location>
</feature>
<dbReference type="RefSeq" id="XP_015883510.3">
    <property type="nucleotide sequence ID" value="XM_016028024.4"/>
</dbReference>